<reference evidence="5 6" key="1">
    <citation type="submission" date="2019-07" db="EMBL/GenBank/DDBJ databases">
        <authorList>
            <person name="Kim J."/>
        </authorList>
    </citation>
    <scope>NUCLEOTIDE SEQUENCE [LARGE SCALE GENOMIC DNA]</scope>
    <source>
        <strain evidence="5 6">G13</strain>
    </source>
</reference>
<dbReference type="Gene3D" id="2.60.40.420">
    <property type="entry name" value="Cupredoxins - blue copper proteins"/>
    <property type="match status" value="2"/>
</dbReference>
<keyword evidence="1" id="KW-0479">Metal-binding</keyword>
<name>A0A559JJ02_9BACL</name>
<dbReference type="Proteomes" id="UP000316330">
    <property type="component" value="Unassembled WGS sequence"/>
</dbReference>
<dbReference type="AlphaFoldDB" id="A0A559JJ02"/>
<evidence type="ECO:0000256" key="1">
    <source>
        <dbReference type="ARBA" id="ARBA00022723"/>
    </source>
</evidence>
<dbReference type="EMBL" id="VNJJ01000006">
    <property type="protein sequence ID" value="TVX99854.1"/>
    <property type="molecule type" value="Genomic_DNA"/>
</dbReference>
<evidence type="ECO:0000256" key="3">
    <source>
        <dbReference type="SAM" id="SignalP"/>
    </source>
</evidence>
<evidence type="ECO:0000313" key="5">
    <source>
        <dbReference type="EMBL" id="TVX99854.1"/>
    </source>
</evidence>
<keyword evidence="2" id="KW-0186">Copper</keyword>
<sequence>MKKTAKTAFALVLTFAAALMLMSSVFGADAATPETWQVSVGKETAATSLDSMFPKVVYVHEGDKVVFTNGAIGTPHTVTFLAGQSPLTPQDPTHAIPSAPSGGSWDGKALLNSGILGPKQSYEVTFTASGAYSYYCVLHPMMTGTVVVLPQGQPIPSKVEQAAAAKAQENDLLVQESMLQGPREAQYAINKDGSLTYKVDLGSQNSTFSHNRMSPETVIVSEGDSVSWTNLSPYEPHWVTFNKPADLNMLTEKGEFNPKLMPPSGGKEFNGTGFTNSGILLNAQSYNLKFTKAGTYTYECYLHSGSLMKATVIVVPKGAIKLVVNGKAVANSAGAQWNNEDLNVEVGSFTKSLGGKFAFDKKTNKYTITVNGKSAITTGYTLKGTVYVSAEKIVRGLGGTYTWNGATQSLTVTVGAQTAAASSSHTH</sequence>
<dbReference type="PANTHER" id="PTHR36507">
    <property type="entry name" value="BLL1555 PROTEIN"/>
    <property type="match status" value="1"/>
</dbReference>
<gene>
    <name evidence="5" type="ORF">FPZ45_13000</name>
</gene>
<dbReference type="PANTHER" id="PTHR36507:SF1">
    <property type="entry name" value="BLL1555 PROTEIN"/>
    <property type="match status" value="1"/>
</dbReference>
<feature type="domain" description="Blue (type 1) copper" evidence="4">
    <location>
        <begin position="214"/>
        <end position="314"/>
    </location>
</feature>
<evidence type="ECO:0000259" key="4">
    <source>
        <dbReference type="Pfam" id="PF00127"/>
    </source>
</evidence>
<evidence type="ECO:0000256" key="2">
    <source>
        <dbReference type="ARBA" id="ARBA00023008"/>
    </source>
</evidence>
<dbReference type="SUPFAM" id="SSF49503">
    <property type="entry name" value="Cupredoxins"/>
    <property type="match status" value="2"/>
</dbReference>
<feature type="domain" description="Blue (type 1) copper" evidence="4">
    <location>
        <begin position="54"/>
        <end position="148"/>
    </location>
</feature>
<dbReference type="GO" id="GO:0009055">
    <property type="term" value="F:electron transfer activity"/>
    <property type="evidence" value="ECO:0007669"/>
    <property type="project" value="InterPro"/>
</dbReference>
<evidence type="ECO:0000313" key="6">
    <source>
        <dbReference type="Proteomes" id="UP000316330"/>
    </source>
</evidence>
<dbReference type="Pfam" id="PF00127">
    <property type="entry name" value="Copper-bind"/>
    <property type="match status" value="2"/>
</dbReference>
<organism evidence="5 6">
    <name type="scientific">Cohnella terricola</name>
    <dbReference type="NCBI Taxonomy" id="1289167"/>
    <lineage>
        <taxon>Bacteria</taxon>
        <taxon>Bacillati</taxon>
        <taxon>Bacillota</taxon>
        <taxon>Bacilli</taxon>
        <taxon>Bacillales</taxon>
        <taxon>Paenibacillaceae</taxon>
        <taxon>Cohnella</taxon>
    </lineage>
</organism>
<dbReference type="InterPro" id="IPR052721">
    <property type="entry name" value="ET_Amicyanin"/>
</dbReference>
<feature type="chain" id="PRO_5021779425" description="Blue (type 1) copper domain-containing protein" evidence="3">
    <location>
        <begin position="31"/>
        <end position="427"/>
    </location>
</feature>
<dbReference type="InterPro" id="IPR000923">
    <property type="entry name" value="BlueCu_1"/>
</dbReference>
<dbReference type="InterPro" id="IPR008972">
    <property type="entry name" value="Cupredoxin"/>
</dbReference>
<dbReference type="GO" id="GO:0005507">
    <property type="term" value="F:copper ion binding"/>
    <property type="evidence" value="ECO:0007669"/>
    <property type="project" value="InterPro"/>
</dbReference>
<comment type="caution">
    <text evidence="5">The sequence shown here is derived from an EMBL/GenBank/DDBJ whole genome shotgun (WGS) entry which is preliminary data.</text>
</comment>
<dbReference type="RefSeq" id="WP_144702208.1">
    <property type="nucleotide sequence ID" value="NZ_VNJJ01000006.1"/>
</dbReference>
<proteinExistence type="predicted"/>
<dbReference type="OrthoDB" id="574459at2"/>
<feature type="signal peptide" evidence="3">
    <location>
        <begin position="1"/>
        <end position="30"/>
    </location>
</feature>
<protein>
    <recommendedName>
        <fullName evidence="4">Blue (type 1) copper domain-containing protein</fullName>
    </recommendedName>
</protein>
<accession>A0A559JJ02</accession>
<keyword evidence="6" id="KW-1185">Reference proteome</keyword>
<keyword evidence="3" id="KW-0732">Signal</keyword>